<comment type="similarity">
    <text evidence="5">Belongs to the SAT4 family.</text>
</comment>
<evidence type="ECO:0000259" key="8">
    <source>
        <dbReference type="Pfam" id="PF20684"/>
    </source>
</evidence>
<proteinExistence type="inferred from homology"/>
<feature type="transmembrane region" description="Helical" evidence="7">
    <location>
        <begin position="257"/>
        <end position="279"/>
    </location>
</feature>
<evidence type="ECO:0000256" key="7">
    <source>
        <dbReference type="SAM" id="Phobius"/>
    </source>
</evidence>
<feature type="transmembrane region" description="Helical" evidence="7">
    <location>
        <begin position="55"/>
        <end position="74"/>
    </location>
</feature>
<feature type="transmembrane region" description="Helical" evidence="7">
    <location>
        <begin position="227"/>
        <end position="245"/>
    </location>
</feature>
<evidence type="ECO:0000256" key="3">
    <source>
        <dbReference type="ARBA" id="ARBA00022989"/>
    </source>
</evidence>
<keyword evidence="2 7" id="KW-0812">Transmembrane</keyword>
<feature type="compositionally biased region" description="Basic and acidic residues" evidence="6">
    <location>
        <begin position="321"/>
        <end position="334"/>
    </location>
</feature>
<organism evidence="9 10">
    <name type="scientific">Lepraria finkii</name>
    <dbReference type="NCBI Taxonomy" id="1340010"/>
    <lineage>
        <taxon>Eukaryota</taxon>
        <taxon>Fungi</taxon>
        <taxon>Dikarya</taxon>
        <taxon>Ascomycota</taxon>
        <taxon>Pezizomycotina</taxon>
        <taxon>Lecanoromycetes</taxon>
        <taxon>OSLEUM clade</taxon>
        <taxon>Lecanoromycetidae</taxon>
        <taxon>Lecanorales</taxon>
        <taxon>Lecanorineae</taxon>
        <taxon>Stereocaulaceae</taxon>
        <taxon>Lepraria</taxon>
    </lineage>
</organism>
<feature type="transmembrane region" description="Helical" evidence="7">
    <location>
        <begin position="105"/>
        <end position="131"/>
    </location>
</feature>
<comment type="subcellular location">
    <subcellularLocation>
        <location evidence="1">Membrane</location>
        <topology evidence="1">Multi-pass membrane protein</topology>
    </subcellularLocation>
</comment>
<protein>
    <recommendedName>
        <fullName evidence="8">Rhodopsin domain-containing protein</fullName>
    </recommendedName>
</protein>
<comment type="caution">
    <text evidence="9">The sequence shown here is derived from an EMBL/GenBank/DDBJ whole genome shotgun (WGS) entry which is preliminary data.</text>
</comment>
<dbReference type="Proteomes" id="UP001590951">
    <property type="component" value="Unassembled WGS sequence"/>
</dbReference>
<evidence type="ECO:0000256" key="5">
    <source>
        <dbReference type="ARBA" id="ARBA00038359"/>
    </source>
</evidence>
<reference evidence="9 10" key="1">
    <citation type="submission" date="2024-09" db="EMBL/GenBank/DDBJ databases">
        <title>Rethinking Asexuality: The Enigmatic Case of Functional Sexual Genes in Lepraria (Stereocaulaceae).</title>
        <authorList>
            <person name="Doellman M."/>
            <person name="Sun Y."/>
            <person name="Barcenas-Pena A."/>
            <person name="Lumbsch H.T."/>
            <person name="Grewe F."/>
        </authorList>
    </citation>
    <scope>NUCLEOTIDE SEQUENCE [LARGE SCALE GENOMIC DNA]</scope>
    <source>
        <strain evidence="9 10">Grewe 0041</strain>
    </source>
</reference>
<name>A0ABR4B8M2_9LECA</name>
<sequence>MGGSIDPQIDVASLLLVPKHTFLGLTWGCVGVSLLFLAFRLYVRLRVFRRVFDDDILVILAWLVLLATVIIWPGRTTLEPIYVSYRAAFGGLPPPAYYLENFTSWLHFLFAETFLNICGLWFVKLSFLAFFRRLGYHVSGQKTWWWAVLIATVAGWAISIGVIYYPCTLATPEYEAAHCNQASAGIAIRRSYRIQIGCDFTTDFLIMALPINLLWGIQMNIRQKSALLVLFSLTLITMVLSIVRVEVALRGPREDDTWFYVCTTIELTIAILVTCLVSYRPLFTRDLKSGPSKALSGRKLLHENPTNQTLPYTEASAMGNVERESKSSSSTHAKEDVVPLDIIRVRNDYTVHSQA</sequence>
<keyword evidence="10" id="KW-1185">Reference proteome</keyword>
<evidence type="ECO:0000256" key="1">
    <source>
        <dbReference type="ARBA" id="ARBA00004141"/>
    </source>
</evidence>
<keyword evidence="3 7" id="KW-1133">Transmembrane helix</keyword>
<keyword evidence="4 7" id="KW-0472">Membrane</keyword>
<feature type="transmembrane region" description="Helical" evidence="7">
    <location>
        <begin position="22"/>
        <end position="43"/>
    </location>
</feature>
<dbReference type="EMBL" id="JBHFEH010000017">
    <property type="protein sequence ID" value="KAL2054185.1"/>
    <property type="molecule type" value="Genomic_DNA"/>
</dbReference>
<evidence type="ECO:0000256" key="6">
    <source>
        <dbReference type="SAM" id="MobiDB-lite"/>
    </source>
</evidence>
<feature type="transmembrane region" description="Helical" evidence="7">
    <location>
        <begin position="143"/>
        <end position="165"/>
    </location>
</feature>
<evidence type="ECO:0000256" key="2">
    <source>
        <dbReference type="ARBA" id="ARBA00022692"/>
    </source>
</evidence>
<accession>A0ABR4B8M2</accession>
<feature type="domain" description="Rhodopsin" evidence="8">
    <location>
        <begin position="39"/>
        <end position="285"/>
    </location>
</feature>
<evidence type="ECO:0000256" key="4">
    <source>
        <dbReference type="ARBA" id="ARBA00023136"/>
    </source>
</evidence>
<feature type="transmembrane region" description="Helical" evidence="7">
    <location>
        <begin position="194"/>
        <end position="215"/>
    </location>
</feature>
<dbReference type="InterPro" id="IPR052337">
    <property type="entry name" value="SAT4-like"/>
</dbReference>
<feature type="region of interest" description="Disordered" evidence="6">
    <location>
        <begin position="310"/>
        <end position="334"/>
    </location>
</feature>
<dbReference type="InterPro" id="IPR049326">
    <property type="entry name" value="Rhodopsin_dom_fungi"/>
</dbReference>
<evidence type="ECO:0000313" key="9">
    <source>
        <dbReference type="EMBL" id="KAL2054185.1"/>
    </source>
</evidence>
<gene>
    <name evidence="9" type="ORF">ABVK25_005724</name>
</gene>
<dbReference type="PANTHER" id="PTHR33048">
    <property type="entry name" value="PTH11-LIKE INTEGRAL MEMBRANE PROTEIN (AFU_ORTHOLOGUE AFUA_5G11245)"/>
    <property type="match status" value="1"/>
</dbReference>
<dbReference type="Pfam" id="PF20684">
    <property type="entry name" value="Fung_rhodopsin"/>
    <property type="match status" value="1"/>
</dbReference>
<dbReference type="PANTHER" id="PTHR33048:SF47">
    <property type="entry name" value="INTEGRAL MEMBRANE PROTEIN-RELATED"/>
    <property type="match status" value="1"/>
</dbReference>
<evidence type="ECO:0000313" key="10">
    <source>
        <dbReference type="Proteomes" id="UP001590951"/>
    </source>
</evidence>